<evidence type="ECO:0000313" key="2">
    <source>
        <dbReference type="EMBL" id="SDI69363.1"/>
    </source>
</evidence>
<dbReference type="Proteomes" id="UP000182367">
    <property type="component" value="Unassembled WGS sequence"/>
</dbReference>
<reference evidence="1 4" key="2">
    <citation type="submission" date="2019-07" db="EMBL/GenBank/DDBJ databases">
        <title>Whole genome shotgun sequence of Flavobacterium glycines NBRC 105008.</title>
        <authorList>
            <person name="Hosoyama A."/>
            <person name="Uohara A."/>
            <person name="Ohji S."/>
            <person name="Ichikawa N."/>
        </authorList>
    </citation>
    <scope>NUCLEOTIDE SEQUENCE [LARGE SCALE GENOMIC DNA]</scope>
    <source>
        <strain evidence="1 4">NBRC 105008</strain>
    </source>
</reference>
<sequence length="46" mass="4781">METKRKWVNPEATEMEINGGTVPGQNEAWIGGGGNHGVGLPSTSVS</sequence>
<comment type="caution">
    <text evidence="1">The sequence shown here is derived from an EMBL/GenBank/DDBJ whole genome shotgun (WGS) entry which is preliminary data.</text>
</comment>
<accession>A0A511CCJ3</accession>
<evidence type="ECO:0000313" key="4">
    <source>
        <dbReference type="Proteomes" id="UP000321579"/>
    </source>
</evidence>
<proteinExistence type="predicted"/>
<dbReference type="EMBL" id="FNEO01000001">
    <property type="protein sequence ID" value="SDI69363.1"/>
    <property type="molecule type" value="Genomic_DNA"/>
</dbReference>
<gene>
    <name evidence="1" type="ORF">FGL01_11450</name>
    <name evidence="2" type="ORF">SAMN05192550_0560</name>
</gene>
<keyword evidence="3" id="KW-1185">Reference proteome</keyword>
<dbReference type="Proteomes" id="UP000321579">
    <property type="component" value="Unassembled WGS sequence"/>
</dbReference>
<dbReference type="RefSeq" id="WP_169817161.1">
    <property type="nucleotide sequence ID" value="NZ_BJVF01000001.1"/>
</dbReference>
<name>A0A511CCJ3_9FLAO</name>
<dbReference type="EMBL" id="BJVF01000001">
    <property type="protein sequence ID" value="GEL10406.1"/>
    <property type="molecule type" value="Genomic_DNA"/>
</dbReference>
<evidence type="ECO:0000313" key="3">
    <source>
        <dbReference type="Proteomes" id="UP000182367"/>
    </source>
</evidence>
<protein>
    <submittedName>
        <fullName evidence="1">Uncharacterized protein</fullName>
    </submittedName>
</protein>
<organism evidence="1 4">
    <name type="scientific">Flavobacterium glycines</name>
    <dbReference type="NCBI Taxonomy" id="551990"/>
    <lineage>
        <taxon>Bacteria</taxon>
        <taxon>Pseudomonadati</taxon>
        <taxon>Bacteroidota</taxon>
        <taxon>Flavobacteriia</taxon>
        <taxon>Flavobacteriales</taxon>
        <taxon>Flavobacteriaceae</taxon>
        <taxon>Flavobacterium</taxon>
    </lineage>
</organism>
<dbReference type="AlphaFoldDB" id="A0A511CCJ3"/>
<reference evidence="2 3" key="1">
    <citation type="submission" date="2016-10" db="EMBL/GenBank/DDBJ databases">
        <authorList>
            <person name="Varghese N."/>
            <person name="Submissions S."/>
        </authorList>
    </citation>
    <scope>NUCLEOTIDE SEQUENCE [LARGE SCALE GENOMIC DNA]</scope>
    <source>
        <strain evidence="2 3">Gm-149</strain>
    </source>
</reference>
<evidence type="ECO:0000313" key="1">
    <source>
        <dbReference type="EMBL" id="GEL10406.1"/>
    </source>
</evidence>